<dbReference type="AlphaFoldDB" id="A0A7W7SIL7"/>
<dbReference type="Pfam" id="PF19707">
    <property type="entry name" value="DUF6204"/>
    <property type="match status" value="1"/>
</dbReference>
<dbReference type="EMBL" id="JACHJR010000001">
    <property type="protein sequence ID" value="MBB4951169.1"/>
    <property type="molecule type" value="Genomic_DNA"/>
</dbReference>
<dbReference type="RefSeq" id="WP_184922942.1">
    <property type="nucleotide sequence ID" value="NZ_JACHJR010000001.1"/>
</dbReference>
<dbReference type="InterPro" id="IPR045778">
    <property type="entry name" value="DUF6204"/>
</dbReference>
<comment type="caution">
    <text evidence="1">The sequence shown here is derived from an EMBL/GenBank/DDBJ whole genome shotgun (WGS) entry which is preliminary data.</text>
</comment>
<proteinExistence type="predicted"/>
<protein>
    <submittedName>
        <fullName evidence="1">Uncharacterized protein</fullName>
    </submittedName>
</protein>
<sequence>MSERTYRVIVRGVFADLDDAQRAGLLAVADQHDILKAAFTDDGTLIYDRELRTFTFRCVVRQPADLDGETAGGAACDRAAGALAERGIGHGALRAQVTSVDDMKVRRPRRG</sequence>
<organism evidence="1 2">
    <name type="scientific">Kitasatospora gansuensis</name>
    <dbReference type="NCBI Taxonomy" id="258050"/>
    <lineage>
        <taxon>Bacteria</taxon>
        <taxon>Bacillati</taxon>
        <taxon>Actinomycetota</taxon>
        <taxon>Actinomycetes</taxon>
        <taxon>Kitasatosporales</taxon>
        <taxon>Streptomycetaceae</taxon>
        <taxon>Kitasatospora</taxon>
    </lineage>
</organism>
<dbReference type="Proteomes" id="UP000573327">
    <property type="component" value="Unassembled WGS sequence"/>
</dbReference>
<accession>A0A7W7SIL7</accession>
<keyword evidence="2" id="KW-1185">Reference proteome</keyword>
<evidence type="ECO:0000313" key="2">
    <source>
        <dbReference type="Proteomes" id="UP000573327"/>
    </source>
</evidence>
<evidence type="ECO:0000313" key="1">
    <source>
        <dbReference type="EMBL" id="MBB4951169.1"/>
    </source>
</evidence>
<reference evidence="1 2" key="1">
    <citation type="submission" date="2020-08" db="EMBL/GenBank/DDBJ databases">
        <title>Sequencing the genomes of 1000 actinobacteria strains.</title>
        <authorList>
            <person name="Klenk H.-P."/>
        </authorList>
    </citation>
    <scope>NUCLEOTIDE SEQUENCE [LARGE SCALE GENOMIC DNA]</scope>
    <source>
        <strain evidence="1 2">DSM 44786</strain>
    </source>
</reference>
<gene>
    <name evidence="1" type="ORF">F4556_006704</name>
</gene>
<name>A0A7W7SIL7_9ACTN</name>